<dbReference type="InterPro" id="IPR016032">
    <property type="entry name" value="Sig_transdc_resp-reg_C-effctor"/>
</dbReference>
<dbReference type="Gene3D" id="6.10.250.690">
    <property type="match status" value="1"/>
</dbReference>
<dbReference type="SMART" id="SM00448">
    <property type="entry name" value="REC"/>
    <property type="match status" value="1"/>
</dbReference>
<evidence type="ECO:0000256" key="5">
    <source>
        <dbReference type="ARBA" id="ARBA00023163"/>
    </source>
</evidence>
<dbReference type="InterPro" id="IPR001789">
    <property type="entry name" value="Sig_transdc_resp-reg_receiver"/>
</dbReference>
<dbReference type="Proteomes" id="UP000009342">
    <property type="component" value="Unassembled WGS sequence"/>
</dbReference>
<dbReference type="PANTHER" id="PTHR48111">
    <property type="entry name" value="REGULATOR OF RPOS"/>
    <property type="match status" value="1"/>
</dbReference>
<proteinExistence type="predicted"/>
<keyword evidence="11" id="KW-1185">Reference proteome</keyword>
<dbReference type="InterPro" id="IPR001867">
    <property type="entry name" value="OmpR/PhoB-type_DNA-bd"/>
</dbReference>
<keyword evidence="2" id="KW-0902">Two-component regulatory system</keyword>
<keyword evidence="3" id="KW-0805">Transcription regulation</keyword>
<organism evidence="10 11">
    <name type="scientific">Cronobacter dublinensis 1210</name>
    <dbReference type="NCBI Taxonomy" id="1208656"/>
    <lineage>
        <taxon>Bacteria</taxon>
        <taxon>Pseudomonadati</taxon>
        <taxon>Pseudomonadota</taxon>
        <taxon>Gammaproteobacteria</taxon>
        <taxon>Enterobacterales</taxon>
        <taxon>Enterobacteriaceae</taxon>
        <taxon>Cronobacter</taxon>
    </lineage>
</organism>
<dbReference type="InterPro" id="IPR011006">
    <property type="entry name" value="CheY-like_superfamily"/>
</dbReference>
<dbReference type="CDD" id="cd00383">
    <property type="entry name" value="trans_reg_C"/>
    <property type="match status" value="1"/>
</dbReference>
<accession>A0ABP1WEV1</accession>
<evidence type="ECO:0000313" key="11">
    <source>
        <dbReference type="Proteomes" id="UP000009342"/>
    </source>
</evidence>
<comment type="caution">
    <text evidence="10">The sequence shown here is derived from an EMBL/GenBank/DDBJ whole genome shotgun (WGS) entry which is preliminary data.</text>
</comment>
<name>A0ABP1WEV1_9ENTR</name>
<evidence type="ECO:0000259" key="9">
    <source>
        <dbReference type="PROSITE" id="PS51755"/>
    </source>
</evidence>
<evidence type="ECO:0000256" key="3">
    <source>
        <dbReference type="ARBA" id="ARBA00023015"/>
    </source>
</evidence>
<gene>
    <name evidence="10" type="ORF">BN134_4405</name>
</gene>
<reference evidence="11" key="1">
    <citation type="journal article" date="2012" name="PLoS ONE">
        <title>Comparative analysis of genome sequences covering the seven cronobacter species.</title>
        <authorList>
            <person name="Joseph S."/>
            <person name="Desai P."/>
            <person name="Ji Y."/>
            <person name="Cummings C.A."/>
            <person name="Shih R."/>
            <person name="Degoricija L."/>
            <person name="Rico A."/>
            <person name="Brzoska P."/>
            <person name="Hamby S.E."/>
            <person name="Masood N."/>
            <person name="Hariri S."/>
            <person name="Sonbol H."/>
            <person name="Chuzhanova N."/>
            <person name="McClelland M."/>
            <person name="Furtado M.R."/>
            <person name="Forsythe S.J."/>
        </authorList>
    </citation>
    <scope>NUCLEOTIDE SEQUENCE [LARGE SCALE GENOMIC DNA]</scope>
    <source>
        <strain evidence="11">1210</strain>
    </source>
</reference>
<dbReference type="Gene3D" id="3.40.50.2300">
    <property type="match status" value="1"/>
</dbReference>
<evidence type="ECO:0000256" key="4">
    <source>
        <dbReference type="ARBA" id="ARBA00023125"/>
    </source>
</evidence>
<feature type="domain" description="OmpR/PhoB-type" evidence="9">
    <location>
        <begin position="172"/>
        <end position="270"/>
    </location>
</feature>
<dbReference type="SUPFAM" id="SSF52172">
    <property type="entry name" value="CheY-like"/>
    <property type="match status" value="1"/>
</dbReference>
<evidence type="ECO:0000256" key="1">
    <source>
        <dbReference type="ARBA" id="ARBA00022553"/>
    </source>
</evidence>
<dbReference type="Pfam" id="PF00072">
    <property type="entry name" value="Response_reg"/>
    <property type="match status" value="1"/>
</dbReference>
<evidence type="ECO:0000256" key="6">
    <source>
        <dbReference type="PROSITE-ProRule" id="PRU00169"/>
    </source>
</evidence>
<dbReference type="Pfam" id="PF00486">
    <property type="entry name" value="Trans_reg_C"/>
    <property type="match status" value="1"/>
</dbReference>
<evidence type="ECO:0000313" key="10">
    <source>
        <dbReference type="EMBL" id="CCJ83625.1"/>
    </source>
</evidence>
<dbReference type="InterPro" id="IPR036388">
    <property type="entry name" value="WH-like_DNA-bd_sf"/>
</dbReference>
<keyword evidence="5" id="KW-0804">Transcription</keyword>
<dbReference type="CDD" id="cd19935">
    <property type="entry name" value="REC_OmpR_CusR-like"/>
    <property type="match status" value="1"/>
</dbReference>
<dbReference type="InterPro" id="IPR039420">
    <property type="entry name" value="WalR-like"/>
</dbReference>
<dbReference type="PROSITE" id="PS50110">
    <property type="entry name" value="RESPONSE_REGULATORY"/>
    <property type="match status" value="1"/>
</dbReference>
<dbReference type="PROSITE" id="PS51755">
    <property type="entry name" value="OMPR_PHOB"/>
    <property type="match status" value="1"/>
</dbReference>
<dbReference type="NCBIfam" id="TIGR01387">
    <property type="entry name" value="cztR_silR_copR"/>
    <property type="match status" value="1"/>
</dbReference>
<evidence type="ECO:0000256" key="2">
    <source>
        <dbReference type="ARBA" id="ARBA00023012"/>
    </source>
</evidence>
<feature type="modified residue" description="4-aspartylphosphate" evidence="6">
    <location>
        <position position="101"/>
    </location>
</feature>
<sequence>MKTVHYYSSLSGCGVILPAARAKTPDAKMTVLSSGASVLGSARVLCETVVMKLLLIEDNEKARAWLEKGLREAGLVVDAVADGRDGLHLALEQDYALIILDIMLPGLDGWQVLRALRTAKATPVLCLTARDAVSDRVKGLELGADDYLVKPFSFAELLARVRAQLRRHAPAAATLQVADLTLDTARHAASRGDERIALTRQEFTLLWLLASRVGEILPRTLIASEVWGINFDSETNVVDVAIRRLRKKIDDPFPLKLIETVRGMGYRLNAPEESDA</sequence>
<keyword evidence="1 6" id="KW-0597">Phosphoprotein</keyword>
<keyword evidence="4 7" id="KW-0238">DNA-binding</keyword>
<evidence type="ECO:0000256" key="7">
    <source>
        <dbReference type="PROSITE-ProRule" id="PRU01091"/>
    </source>
</evidence>
<dbReference type="SUPFAM" id="SSF46894">
    <property type="entry name" value="C-terminal effector domain of the bipartite response regulators"/>
    <property type="match status" value="1"/>
</dbReference>
<dbReference type="PANTHER" id="PTHR48111:SF41">
    <property type="entry name" value="TRANSCRIPTIONAL REGULATORY PROTEIN CUSR-RELATED"/>
    <property type="match status" value="1"/>
</dbReference>
<dbReference type="Gene3D" id="1.10.10.10">
    <property type="entry name" value="Winged helix-like DNA-binding domain superfamily/Winged helix DNA-binding domain"/>
    <property type="match status" value="1"/>
</dbReference>
<dbReference type="EMBL" id="CAKZ01000221">
    <property type="protein sequence ID" value="CCJ83625.1"/>
    <property type="molecule type" value="Genomic_DNA"/>
</dbReference>
<protein>
    <submittedName>
        <fullName evidence="10">Two-component system response regulator YedW</fullName>
    </submittedName>
</protein>
<feature type="DNA-binding region" description="OmpR/PhoB-type" evidence="7">
    <location>
        <begin position="172"/>
        <end position="270"/>
    </location>
</feature>
<feature type="domain" description="Response regulatory" evidence="8">
    <location>
        <begin position="52"/>
        <end position="165"/>
    </location>
</feature>
<dbReference type="InterPro" id="IPR006291">
    <property type="entry name" value="CusR-like"/>
</dbReference>
<dbReference type="SMART" id="SM00862">
    <property type="entry name" value="Trans_reg_C"/>
    <property type="match status" value="1"/>
</dbReference>
<evidence type="ECO:0000259" key="8">
    <source>
        <dbReference type="PROSITE" id="PS50110"/>
    </source>
</evidence>
<dbReference type="NCBIfam" id="NF008567">
    <property type="entry name" value="PRK11517.1"/>
    <property type="match status" value="1"/>
</dbReference>